<dbReference type="PRINTS" id="PR00050">
    <property type="entry name" value="COLDSHOCK"/>
</dbReference>
<dbReference type="GO" id="GO:0005829">
    <property type="term" value="C:cytosol"/>
    <property type="evidence" value="ECO:0007669"/>
    <property type="project" value="UniProtKB-ARBA"/>
</dbReference>
<accession>A0A317F505</accession>
<dbReference type="Gene3D" id="2.40.50.140">
    <property type="entry name" value="Nucleic acid-binding proteins"/>
    <property type="match status" value="1"/>
</dbReference>
<reference evidence="5" key="1">
    <citation type="submission" date="2018-05" db="EMBL/GenBank/DDBJ databases">
        <title>Pedobacter paludis sp. nov., isolated from wetland soil.</title>
        <authorList>
            <person name="Zhang Y."/>
        </authorList>
    </citation>
    <scope>NUCLEOTIDE SEQUENCE [LARGE SCALE GENOMIC DNA]</scope>
    <source>
        <strain evidence="5">R-8</strain>
    </source>
</reference>
<dbReference type="PANTHER" id="PTHR11544">
    <property type="entry name" value="COLD SHOCK DOMAIN CONTAINING PROTEINS"/>
    <property type="match status" value="1"/>
</dbReference>
<evidence type="ECO:0000259" key="3">
    <source>
        <dbReference type="PROSITE" id="PS51857"/>
    </source>
</evidence>
<name>A0A317F505_9SPHI</name>
<evidence type="ECO:0000256" key="2">
    <source>
        <dbReference type="ARBA" id="ARBA00022490"/>
    </source>
</evidence>
<dbReference type="InterPro" id="IPR012340">
    <property type="entry name" value="NA-bd_OB-fold"/>
</dbReference>
<dbReference type="InterPro" id="IPR050181">
    <property type="entry name" value="Cold_shock_domain"/>
</dbReference>
<keyword evidence="2" id="KW-0963">Cytoplasm</keyword>
<dbReference type="SMART" id="SM00357">
    <property type="entry name" value="CSP"/>
    <property type="match status" value="1"/>
</dbReference>
<feature type="domain" description="CSD" evidence="3">
    <location>
        <begin position="1"/>
        <end position="65"/>
    </location>
</feature>
<dbReference type="InterPro" id="IPR002059">
    <property type="entry name" value="CSP_DNA-bd"/>
</dbReference>
<dbReference type="SUPFAM" id="SSF50249">
    <property type="entry name" value="Nucleic acid-binding proteins"/>
    <property type="match status" value="1"/>
</dbReference>
<dbReference type="Pfam" id="PF00313">
    <property type="entry name" value="CSD"/>
    <property type="match status" value="1"/>
</dbReference>
<organism evidence="4 5">
    <name type="scientific">Pedobacter paludis</name>
    <dbReference type="NCBI Taxonomy" id="2203212"/>
    <lineage>
        <taxon>Bacteria</taxon>
        <taxon>Pseudomonadati</taxon>
        <taxon>Bacteroidota</taxon>
        <taxon>Sphingobacteriia</taxon>
        <taxon>Sphingobacteriales</taxon>
        <taxon>Sphingobacteriaceae</taxon>
        <taxon>Pedobacter</taxon>
    </lineage>
</organism>
<sequence length="69" mass="7937">MPRGIVKWYNPNRGFGFISPEDGTEVVFADCEDIVGKFKELKEGLEVDYKVLNFKKGKQAVEIKMLNRN</sequence>
<dbReference type="InterPro" id="IPR011129">
    <property type="entry name" value="CSD"/>
</dbReference>
<dbReference type="InterPro" id="IPR012156">
    <property type="entry name" value="Cold_shock_CspA"/>
</dbReference>
<evidence type="ECO:0000313" key="5">
    <source>
        <dbReference type="Proteomes" id="UP000245391"/>
    </source>
</evidence>
<comment type="subcellular location">
    <subcellularLocation>
        <location evidence="1">Cytoplasm</location>
    </subcellularLocation>
</comment>
<evidence type="ECO:0000256" key="1">
    <source>
        <dbReference type="ARBA" id="ARBA00004496"/>
    </source>
</evidence>
<dbReference type="GO" id="GO:0003676">
    <property type="term" value="F:nucleic acid binding"/>
    <property type="evidence" value="ECO:0007669"/>
    <property type="project" value="InterPro"/>
</dbReference>
<protein>
    <submittedName>
        <fullName evidence="4">Cold-shock protein</fullName>
    </submittedName>
</protein>
<dbReference type="PROSITE" id="PS51857">
    <property type="entry name" value="CSD_2"/>
    <property type="match status" value="1"/>
</dbReference>
<gene>
    <name evidence="4" type="ORF">DF947_00355</name>
</gene>
<dbReference type="AlphaFoldDB" id="A0A317F505"/>
<dbReference type="OrthoDB" id="1493235at2"/>
<dbReference type="Proteomes" id="UP000245391">
    <property type="component" value="Unassembled WGS sequence"/>
</dbReference>
<dbReference type="CDD" id="cd04458">
    <property type="entry name" value="CSP_CDS"/>
    <property type="match status" value="1"/>
</dbReference>
<dbReference type="RefSeq" id="WP_109927716.1">
    <property type="nucleotide sequence ID" value="NZ_QGNY01000001.1"/>
</dbReference>
<evidence type="ECO:0000313" key="4">
    <source>
        <dbReference type="EMBL" id="PWS33127.1"/>
    </source>
</evidence>
<dbReference type="EMBL" id="QGNY01000001">
    <property type="protein sequence ID" value="PWS33127.1"/>
    <property type="molecule type" value="Genomic_DNA"/>
</dbReference>
<comment type="caution">
    <text evidence="4">The sequence shown here is derived from an EMBL/GenBank/DDBJ whole genome shotgun (WGS) entry which is preliminary data.</text>
</comment>
<dbReference type="PIRSF" id="PIRSF002599">
    <property type="entry name" value="Cold_shock_A"/>
    <property type="match status" value="1"/>
</dbReference>
<keyword evidence="5" id="KW-1185">Reference proteome</keyword>
<proteinExistence type="predicted"/>